<evidence type="ECO:0000256" key="5">
    <source>
        <dbReference type="PIRSR" id="PIRSR000524-50"/>
    </source>
</evidence>
<keyword evidence="3 5" id="KW-0663">Pyridoxal phosphate</keyword>
<dbReference type="SUPFAM" id="SSF53383">
    <property type="entry name" value="PLP-dependent transferases"/>
    <property type="match status" value="1"/>
</dbReference>
<accession>A0A179IPS1</accession>
<dbReference type="PANTHER" id="PTHR21152">
    <property type="entry name" value="AMINOTRANSFERASE CLASS V"/>
    <property type="match status" value="1"/>
</dbReference>
<protein>
    <submittedName>
        <fullName evidence="9">Class V aminotransferase</fullName>
    </submittedName>
</protein>
<dbReference type="InterPro" id="IPR015421">
    <property type="entry name" value="PyrdxlP-dep_Trfase_major"/>
</dbReference>
<feature type="domain" description="Aminotransferase class V" evidence="8">
    <location>
        <begin position="115"/>
        <end position="327"/>
    </location>
</feature>
<dbReference type="InterPro" id="IPR015422">
    <property type="entry name" value="PyrdxlP-dep_Trfase_small"/>
</dbReference>
<keyword evidence="9" id="KW-0032">Aminotransferase</keyword>
<dbReference type="EMBL" id="JXBB01000034">
    <property type="protein sequence ID" value="OAR03842.1"/>
    <property type="molecule type" value="Genomic_DNA"/>
</dbReference>
<dbReference type="PANTHER" id="PTHR21152:SF40">
    <property type="entry name" value="ALANINE--GLYOXYLATE AMINOTRANSFERASE"/>
    <property type="match status" value="1"/>
</dbReference>
<dbReference type="InterPro" id="IPR000192">
    <property type="entry name" value="Aminotrans_V_dom"/>
</dbReference>
<dbReference type="AlphaFoldDB" id="A0A179IPS1"/>
<evidence type="ECO:0000313" key="10">
    <source>
        <dbReference type="Proteomes" id="UP000243024"/>
    </source>
</evidence>
<comment type="caution">
    <text evidence="9">The sequence shown here is derived from an EMBL/GenBank/DDBJ whole genome shotgun (WGS) entry which is preliminary data.</text>
</comment>
<comment type="cofactor">
    <cofactor evidence="1 5 7">
        <name>pyridoxal 5'-phosphate</name>
        <dbReference type="ChEBI" id="CHEBI:597326"/>
    </cofactor>
</comment>
<dbReference type="RefSeq" id="WP_066202066.1">
    <property type="nucleotide sequence ID" value="NZ_CBCSAS010000001.1"/>
</dbReference>
<dbReference type="Pfam" id="PF00266">
    <property type="entry name" value="Aminotran_5"/>
    <property type="match status" value="1"/>
</dbReference>
<name>A0A179IPS1_HYDSH</name>
<keyword evidence="10" id="KW-1185">Reference proteome</keyword>
<dbReference type="InterPro" id="IPR015424">
    <property type="entry name" value="PyrdxlP-dep_Trfase"/>
</dbReference>
<dbReference type="InterPro" id="IPR024169">
    <property type="entry name" value="SP_NH2Trfase/AEP_transaminase"/>
</dbReference>
<feature type="binding site" evidence="4">
    <location>
        <position position="336"/>
    </location>
    <ligand>
        <name>substrate</name>
    </ligand>
</feature>
<dbReference type="InterPro" id="IPR020578">
    <property type="entry name" value="Aminotrans_V_PyrdxlP_BS"/>
</dbReference>
<evidence type="ECO:0000256" key="6">
    <source>
        <dbReference type="RuleBase" id="RU004075"/>
    </source>
</evidence>
<feature type="modified residue" description="N6-(pyridoxal phosphate)lysine" evidence="5">
    <location>
        <position position="193"/>
    </location>
</feature>
<dbReference type="OrthoDB" id="389074at2"/>
<comment type="similarity">
    <text evidence="2 6">Belongs to the class-V pyridoxal-phosphate-dependent aminotransferase family.</text>
</comment>
<keyword evidence="9" id="KW-0808">Transferase</keyword>
<dbReference type="Gene3D" id="3.40.640.10">
    <property type="entry name" value="Type I PLP-dependent aspartate aminotransferase-like (Major domain)"/>
    <property type="match status" value="1"/>
</dbReference>
<dbReference type="Gene3D" id="3.90.1150.10">
    <property type="entry name" value="Aspartate Aminotransferase, domain 1"/>
    <property type="match status" value="1"/>
</dbReference>
<dbReference type="GO" id="GO:0008453">
    <property type="term" value="F:alanine-glyoxylate transaminase activity"/>
    <property type="evidence" value="ECO:0007669"/>
    <property type="project" value="TreeGrafter"/>
</dbReference>
<evidence type="ECO:0000256" key="3">
    <source>
        <dbReference type="ARBA" id="ARBA00022898"/>
    </source>
</evidence>
<evidence type="ECO:0000256" key="7">
    <source>
        <dbReference type="RuleBase" id="RU004504"/>
    </source>
</evidence>
<evidence type="ECO:0000256" key="2">
    <source>
        <dbReference type="ARBA" id="ARBA00009236"/>
    </source>
</evidence>
<evidence type="ECO:0000256" key="1">
    <source>
        <dbReference type="ARBA" id="ARBA00001933"/>
    </source>
</evidence>
<evidence type="ECO:0000259" key="8">
    <source>
        <dbReference type="Pfam" id="PF00266"/>
    </source>
</evidence>
<reference evidence="9 10" key="1">
    <citation type="submission" date="2015-09" db="EMBL/GenBank/DDBJ databases">
        <title>Draft genome sequence of Hydrogenibacillus schlegelii DSM 2000.</title>
        <authorList>
            <person name="Hemp J."/>
        </authorList>
    </citation>
    <scope>NUCLEOTIDE SEQUENCE [LARGE SCALE GENOMIC DNA]</scope>
    <source>
        <strain evidence="9 10">MA 48</strain>
    </source>
</reference>
<dbReference type="GO" id="GO:0004760">
    <property type="term" value="F:L-serine-pyruvate transaminase activity"/>
    <property type="evidence" value="ECO:0007669"/>
    <property type="project" value="TreeGrafter"/>
</dbReference>
<sequence length="381" mass="40862">MLKDQAFLRIPGPTPLPPSVERAMIRPMIGHRDKAMDALIADLIPRLRPLFGTSGAVYLLAGSGTLALETALVNVTDEGDKVLHLITGAFGERFFRIAEGHRRQAIPHHVPWGEAVDPDDVRRLLQAHPDVRAVVATHSETSTGVLNPIADIARVVREHSDALLVVDAVSSLGGTPVEMDVWGVDAVASGSQKALMAPPGLALVALGERARAAMHRIQSPRFYADLRQYEASLAQSTVPFTPAVTLLFALEASLDLIEAEGLAHVFARHRKMRDMTRAALKALGVPLLAADAVASPTVTAVRPTRFTPKALLQAVRDEFGIVFASGQGKLKDEIFRIGHMGYLSEADVLQYIAALEVAAKRLDPESPLGAGIRAALEVTLA</sequence>
<evidence type="ECO:0000313" key="9">
    <source>
        <dbReference type="EMBL" id="OAR03842.1"/>
    </source>
</evidence>
<organism evidence="9 10">
    <name type="scientific">Hydrogenibacillus schlegelii</name>
    <name type="common">Bacillus schlegelii</name>
    <dbReference type="NCBI Taxonomy" id="1484"/>
    <lineage>
        <taxon>Bacteria</taxon>
        <taxon>Bacillati</taxon>
        <taxon>Bacillota</taxon>
        <taxon>Bacilli</taxon>
        <taxon>Bacillales</taxon>
        <taxon>Bacillales Family X. Incertae Sedis</taxon>
        <taxon>Hydrogenibacillus</taxon>
    </lineage>
</organism>
<gene>
    <name evidence="9" type="ORF">SA87_03085</name>
</gene>
<dbReference type="GO" id="GO:0019265">
    <property type="term" value="P:glycine biosynthetic process, by transamination of glyoxylate"/>
    <property type="evidence" value="ECO:0007669"/>
    <property type="project" value="TreeGrafter"/>
</dbReference>
<evidence type="ECO:0000256" key="4">
    <source>
        <dbReference type="PIRSR" id="PIRSR000524-1"/>
    </source>
</evidence>
<dbReference type="STRING" id="1484.SA87_03085"/>
<proteinExistence type="inferred from homology"/>
<dbReference type="PROSITE" id="PS00595">
    <property type="entry name" value="AA_TRANSFER_CLASS_5"/>
    <property type="match status" value="1"/>
</dbReference>
<dbReference type="Proteomes" id="UP000243024">
    <property type="component" value="Unassembled WGS sequence"/>
</dbReference>
<dbReference type="PIRSF" id="PIRSF000524">
    <property type="entry name" value="SPT"/>
    <property type="match status" value="1"/>
</dbReference>